<gene>
    <name evidence="1" type="ORF">Fcan01_17973</name>
</gene>
<evidence type="ECO:0000313" key="1">
    <source>
        <dbReference type="EMBL" id="OXA47355.1"/>
    </source>
</evidence>
<accession>A0A226DP97</accession>
<name>A0A226DP97_FOLCA</name>
<dbReference type="Proteomes" id="UP000198287">
    <property type="component" value="Unassembled WGS sequence"/>
</dbReference>
<sequence length="291" mass="33393">MGICVSKLVQLIFGYPYHDPVFDKVFDNELLGMEKMLYKLESADHIKILMHDWLGSFRNFKLEAYISAAELIPGWSWTSVTPEDMEQALESFAKALSNFENVKKLIIEDATYIKLNKVVQAIIENGEEFRNLEEIDVTVKINFDEVHAISELSRLKRLTIRMITDFGSETFNMCQSTISALEEALAKHAPTLEFLHLKLMRAKVMSGLRKFDSNLKFPKLRELYYDTSLTFVGIGAHDVDIFELNGAIESGNLCTRFPALKKVEFSCRHVLSNLEGMHDFRASIKTWYNEA</sequence>
<reference evidence="1 2" key="1">
    <citation type="submission" date="2015-12" db="EMBL/GenBank/DDBJ databases">
        <title>The genome of Folsomia candida.</title>
        <authorList>
            <person name="Faddeeva A."/>
            <person name="Derks M.F."/>
            <person name="Anvar Y."/>
            <person name="Smit S."/>
            <person name="Van Straalen N."/>
            <person name="Roelofs D."/>
        </authorList>
    </citation>
    <scope>NUCLEOTIDE SEQUENCE [LARGE SCALE GENOMIC DNA]</scope>
    <source>
        <strain evidence="1 2">VU population</strain>
        <tissue evidence="1">Whole body</tissue>
    </source>
</reference>
<dbReference type="EMBL" id="LNIX01000013">
    <property type="protein sequence ID" value="OXA47355.1"/>
    <property type="molecule type" value="Genomic_DNA"/>
</dbReference>
<keyword evidence="2" id="KW-1185">Reference proteome</keyword>
<organism evidence="1 2">
    <name type="scientific">Folsomia candida</name>
    <name type="common">Springtail</name>
    <dbReference type="NCBI Taxonomy" id="158441"/>
    <lineage>
        <taxon>Eukaryota</taxon>
        <taxon>Metazoa</taxon>
        <taxon>Ecdysozoa</taxon>
        <taxon>Arthropoda</taxon>
        <taxon>Hexapoda</taxon>
        <taxon>Collembola</taxon>
        <taxon>Entomobryomorpha</taxon>
        <taxon>Isotomoidea</taxon>
        <taxon>Isotomidae</taxon>
        <taxon>Proisotominae</taxon>
        <taxon>Folsomia</taxon>
    </lineage>
</organism>
<proteinExistence type="predicted"/>
<dbReference type="AlphaFoldDB" id="A0A226DP97"/>
<comment type="caution">
    <text evidence="1">The sequence shown here is derived from an EMBL/GenBank/DDBJ whole genome shotgun (WGS) entry which is preliminary data.</text>
</comment>
<evidence type="ECO:0000313" key="2">
    <source>
        <dbReference type="Proteomes" id="UP000198287"/>
    </source>
</evidence>
<dbReference type="Gene3D" id="3.80.10.10">
    <property type="entry name" value="Ribonuclease Inhibitor"/>
    <property type="match status" value="1"/>
</dbReference>
<dbReference type="SUPFAM" id="SSF52047">
    <property type="entry name" value="RNI-like"/>
    <property type="match status" value="1"/>
</dbReference>
<dbReference type="InterPro" id="IPR032675">
    <property type="entry name" value="LRR_dom_sf"/>
</dbReference>
<protein>
    <submittedName>
        <fullName evidence="1">Uncharacterized protein</fullName>
    </submittedName>
</protein>